<dbReference type="GO" id="GO:0006886">
    <property type="term" value="P:intracellular protein transport"/>
    <property type="evidence" value="ECO:0007669"/>
    <property type="project" value="TreeGrafter"/>
</dbReference>
<dbReference type="GO" id="GO:0005525">
    <property type="term" value="F:GTP binding"/>
    <property type="evidence" value="ECO:0007669"/>
    <property type="project" value="UniProtKB-KW"/>
</dbReference>
<evidence type="ECO:0000256" key="2">
    <source>
        <dbReference type="ARBA" id="ARBA00023134"/>
    </source>
</evidence>
<dbReference type="GO" id="GO:0046872">
    <property type="term" value="F:metal ion binding"/>
    <property type="evidence" value="ECO:0007669"/>
    <property type="project" value="UniProtKB-KW"/>
</dbReference>
<keyword evidence="1 3" id="KW-0547">Nucleotide-binding</keyword>
<dbReference type="GO" id="GO:0043001">
    <property type="term" value="P:Golgi to plasma membrane protein transport"/>
    <property type="evidence" value="ECO:0007669"/>
    <property type="project" value="TreeGrafter"/>
</dbReference>
<dbReference type="PANTHER" id="PTHR45909">
    <property type="entry name" value="ADP-RIBOSYLATION FACTOR-RELATED PROTEIN 1"/>
    <property type="match status" value="1"/>
</dbReference>
<keyword evidence="4" id="KW-0460">Magnesium</keyword>
<reference evidence="5" key="1">
    <citation type="submission" date="2019-11" db="UniProtKB">
        <authorList>
            <consortium name="WormBaseParasite"/>
        </authorList>
    </citation>
    <scope>IDENTIFICATION</scope>
</reference>
<evidence type="ECO:0000256" key="4">
    <source>
        <dbReference type="PIRSR" id="PIRSR606689-2"/>
    </source>
</evidence>
<dbReference type="InterPro" id="IPR027417">
    <property type="entry name" value="P-loop_NTPase"/>
</dbReference>
<dbReference type="InterPro" id="IPR006689">
    <property type="entry name" value="Small_GTPase_ARF/SAR"/>
</dbReference>
<dbReference type="Pfam" id="PF00025">
    <property type="entry name" value="Arf"/>
    <property type="match status" value="1"/>
</dbReference>
<feature type="binding site" evidence="4">
    <location>
        <position position="45"/>
    </location>
    <ligand>
        <name>Mg(2+)</name>
        <dbReference type="ChEBI" id="CHEBI:18420"/>
    </ligand>
</feature>
<sequence>HTYERAISKLDSLVRRISVCPIHPFLARKDEYSVLILGLDHAGKTTYLEQTKTRFNANYKSMSLHKITSTVGLNSNFLHRHCDQVLG</sequence>
<proteinExistence type="predicted"/>
<dbReference type="WBParaSite" id="MCU_013584-RA">
    <property type="protein sequence ID" value="MCU_013584-RA"/>
    <property type="gene ID" value="MCU_013584"/>
</dbReference>
<keyword evidence="2 3" id="KW-0342">GTP-binding</keyword>
<protein>
    <submittedName>
        <fullName evidence="5">ADP-ribosylation factor-related protein 1</fullName>
    </submittedName>
</protein>
<feature type="binding site" evidence="3">
    <location>
        <begin position="38"/>
        <end position="45"/>
    </location>
    <ligand>
        <name>GTP</name>
        <dbReference type="ChEBI" id="CHEBI:37565"/>
    </ligand>
</feature>
<dbReference type="AlphaFoldDB" id="A0A5K3G0K3"/>
<accession>A0A5K3G0K3</accession>
<dbReference type="Gene3D" id="3.40.50.300">
    <property type="entry name" value="P-loop containing nucleotide triphosphate hydrolases"/>
    <property type="match status" value="1"/>
</dbReference>
<dbReference type="SUPFAM" id="SSF52540">
    <property type="entry name" value="P-loop containing nucleoside triphosphate hydrolases"/>
    <property type="match status" value="1"/>
</dbReference>
<dbReference type="GO" id="GO:0003924">
    <property type="term" value="F:GTPase activity"/>
    <property type="evidence" value="ECO:0007669"/>
    <property type="project" value="InterPro"/>
</dbReference>
<dbReference type="GO" id="GO:0034067">
    <property type="term" value="P:protein localization to Golgi apparatus"/>
    <property type="evidence" value="ECO:0007669"/>
    <property type="project" value="TreeGrafter"/>
</dbReference>
<dbReference type="PANTHER" id="PTHR45909:SF1">
    <property type="entry name" value="ADP-RIBOSYLATION FACTOR-RELATED PROTEIN 1"/>
    <property type="match status" value="1"/>
</dbReference>
<evidence type="ECO:0000313" key="5">
    <source>
        <dbReference type="WBParaSite" id="MCU_013584-RA"/>
    </source>
</evidence>
<evidence type="ECO:0000256" key="3">
    <source>
        <dbReference type="PIRSR" id="PIRSR606689-1"/>
    </source>
</evidence>
<evidence type="ECO:0000256" key="1">
    <source>
        <dbReference type="ARBA" id="ARBA00022741"/>
    </source>
</evidence>
<name>A0A5K3G0K3_MESCO</name>
<organism evidence="5">
    <name type="scientific">Mesocestoides corti</name>
    <name type="common">Flatworm</name>
    <dbReference type="NCBI Taxonomy" id="53468"/>
    <lineage>
        <taxon>Eukaryota</taxon>
        <taxon>Metazoa</taxon>
        <taxon>Spiralia</taxon>
        <taxon>Lophotrochozoa</taxon>
        <taxon>Platyhelminthes</taxon>
        <taxon>Cestoda</taxon>
        <taxon>Eucestoda</taxon>
        <taxon>Cyclophyllidea</taxon>
        <taxon>Mesocestoididae</taxon>
        <taxon>Mesocestoides</taxon>
    </lineage>
</organism>
<feature type="binding site" evidence="4">
    <location>
        <position position="70"/>
    </location>
    <ligand>
        <name>Mg(2+)</name>
        <dbReference type="ChEBI" id="CHEBI:18420"/>
    </ligand>
</feature>
<dbReference type="InterPro" id="IPR024156">
    <property type="entry name" value="Small_GTPase_ARF"/>
</dbReference>
<keyword evidence="4" id="KW-0479">Metal-binding</keyword>
<dbReference type="GO" id="GO:0005794">
    <property type="term" value="C:Golgi apparatus"/>
    <property type="evidence" value="ECO:0007669"/>
    <property type="project" value="TreeGrafter"/>
</dbReference>